<sequence length="405" mass="45609">MPASTLTDRRCDDCSHPISDTTTIATVDGDHLCRACADQLDTCDSCATPARERRSTVHDTELCSECSTGWRRCRDCGRFDRELVTVIGHGEVCDDCADSYAVCDDCDSRADGLRETESGADVCERCEDADYRCCASCDILIRCWEDYCDTCANQQPDHHGIHSYDYKPEPEFHGTGPLYLGMELEIKTPREAFDEAVEVAIDRLDGLAYLKEDSSIQPCGFELVTHPMSYKYARQHFPWSLLNRLRLLGVYTDTSVGIHVHVSRAGFSSPAHAYRWLKFVYRNESHVKTLARRDCEEWAVFDPGARANAAAHAKSNAERAFRYQAINVRPEHTFELRVFASSLNTREVQAALAFADASVEYTRTLSAADIARRRGWEWAAFTAWLAVRPDYRCLTDELEALACAS</sequence>
<keyword evidence="2" id="KW-1185">Reference proteome</keyword>
<dbReference type="RefSeq" id="WP_223273937.1">
    <property type="nucleotide sequence ID" value="NZ_NGAF01000035.1"/>
</dbReference>
<evidence type="ECO:0000313" key="1">
    <source>
        <dbReference type="EMBL" id="OXR40296.1"/>
    </source>
</evidence>
<proteinExistence type="predicted"/>
<protein>
    <recommendedName>
        <fullName evidence="3">Amidoligase enzyme</fullName>
    </recommendedName>
</protein>
<comment type="caution">
    <text evidence="1">The sequence shown here is derived from an EMBL/GenBank/DDBJ whole genome shotgun (WGS) entry which is preliminary data.</text>
</comment>
<dbReference type="Proteomes" id="UP000215506">
    <property type="component" value="Unassembled WGS sequence"/>
</dbReference>
<name>A0A231GUK8_9NOCA</name>
<evidence type="ECO:0000313" key="2">
    <source>
        <dbReference type="Proteomes" id="UP000215506"/>
    </source>
</evidence>
<reference evidence="1 2" key="1">
    <citation type="submission" date="2017-07" db="EMBL/GenBank/DDBJ databases">
        <title>First draft Genome Sequence of Nocardia cerradoensis isolated from human infection.</title>
        <authorList>
            <person name="Carrasco G."/>
        </authorList>
    </citation>
    <scope>NUCLEOTIDE SEQUENCE [LARGE SCALE GENOMIC DNA]</scope>
    <source>
        <strain evidence="1 2">CNM20130759</strain>
    </source>
</reference>
<evidence type="ECO:0008006" key="3">
    <source>
        <dbReference type="Google" id="ProtNLM"/>
    </source>
</evidence>
<dbReference type="EMBL" id="NGAF01000035">
    <property type="protein sequence ID" value="OXR40296.1"/>
    <property type="molecule type" value="Genomic_DNA"/>
</dbReference>
<gene>
    <name evidence="1" type="ORF">B7C42_07634</name>
</gene>
<organism evidence="1 2">
    <name type="scientific">Nocardia cerradoensis</name>
    <dbReference type="NCBI Taxonomy" id="85688"/>
    <lineage>
        <taxon>Bacteria</taxon>
        <taxon>Bacillati</taxon>
        <taxon>Actinomycetota</taxon>
        <taxon>Actinomycetes</taxon>
        <taxon>Mycobacteriales</taxon>
        <taxon>Nocardiaceae</taxon>
        <taxon>Nocardia</taxon>
    </lineage>
</organism>
<accession>A0A231GUK8</accession>
<dbReference type="AlphaFoldDB" id="A0A231GUK8"/>